<keyword evidence="1" id="KW-0813">Transport</keyword>
<evidence type="ECO:0000313" key="6">
    <source>
        <dbReference type="Proteomes" id="UP000251891"/>
    </source>
</evidence>
<comment type="caution">
    <text evidence="5">The sequence shown here is derived from an EMBL/GenBank/DDBJ whole genome shotgun (WGS) entry which is preliminary data.</text>
</comment>
<evidence type="ECO:0000313" key="5">
    <source>
        <dbReference type="EMBL" id="RAY16030.1"/>
    </source>
</evidence>
<dbReference type="GO" id="GO:0016887">
    <property type="term" value="F:ATP hydrolysis activity"/>
    <property type="evidence" value="ECO:0007669"/>
    <property type="project" value="InterPro"/>
</dbReference>
<dbReference type="EMBL" id="QLYX01000003">
    <property type="protein sequence ID" value="RAY16030.1"/>
    <property type="molecule type" value="Genomic_DNA"/>
</dbReference>
<dbReference type="InterPro" id="IPR003439">
    <property type="entry name" value="ABC_transporter-like_ATP-bd"/>
</dbReference>
<keyword evidence="3 5" id="KW-0067">ATP-binding</keyword>
<dbReference type="PROSITE" id="PS50893">
    <property type="entry name" value="ABC_TRANSPORTER_2"/>
    <property type="match status" value="1"/>
</dbReference>
<dbReference type="OrthoDB" id="7838608at2"/>
<dbReference type="PANTHER" id="PTHR42781:SF4">
    <property type="entry name" value="SPERMIDINE_PUTRESCINE IMPORT ATP-BINDING PROTEIN POTA"/>
    <property type="match status" value="1"/>
</dbReference>
<dbReference type="InterPro" id="IPR003593">
    <property type="entry name" value="AAA+_ATPase"/>
</dbReference>
<evidence type="ECO:0000259" key="4">
    <source>
        <dbReference type="PROSITE" id="PS50893"/>
    </source>
</evidence>
<dbReference type="Pfam" id="PF00005">
    <property type="entry name" value="ABC_tran"/>
    <property type="match status" value="1"/>
</dbReference>
<dbReference type="RefSeq" id="WP_111865068.1">
    <property type="nucleotide sequence ID" value="NZ_QLYX01000003.1"/>
</dbReference>
<dbReference type="InterPro" id="IPR008995">
    <property type="entry name" value="Mo/tungstate-bd_C_term_dom"/>
</dbReference>
<organism evidence="5 6">
    <name type="scientific">Actinomadura craniellae</name>
    <dbReference type="NCBI Taxonomy" id="2231787"/>
    <lineage>
        <taxon>Bacteria</taxon>
        <taxon>Bacillati</taxon>
        <taxon>Actinomycetota</taxon>
        <taxon>Actinomycetes</taxon>
        <taxon>Streptosporangiales</taxon>
        <taxon>Thermomonosporaceae</taxon>
        <taxon>Actinomadura</taxon>
    </lineage>
</organism>
<dbReference type="GO" id="GO:0140359">
    <property type="term" value="F:ABC-type transporter activity"/>
    <property type="evidence" value="ECO:0007669"/>
    <property type="project" value="UniProtKB-ARBA"/>
</dbReference>
<dbReference type="SUPFAM" id="SSF50331">
    <property type="entry name" value="MOP-like"/>
    <property type="match status" value="1"/>
</dbReference>
<evidence type="ECO:0000256" key="3">
    <source>
        <dbReference type="ARBA" id="ARBA00022840"/>
    </source>
</evidence>
<keyword evidence="2" id="KW-0547">Nucleotide-binding</keyword>
<evidence type="ECO:0000256" key="1">
    <source>
        <dbReference type="ARBA" id="ARBA00022448"/>
    </source>
</evidence>
<dbReference type="SUPFAM" id="SSF52540">
    <property type="entry name" value="P-loop containing nucleoside triphosphate hydrolases"/>
    <property type="match status" value="1"/>
</dbReference>
<dbReference type="GO" id="GO:0005524">
    <property type="term" value="F:ATP binding"/>
    <property type="evidence" value="ECO:0007669"/>
    <property type="project" value="UniProtKB-KW"/>
</dbReference>
<dbReference type="InterPro" id="IPR027417">
    <property type="entry name" value="P-loop_NTPase"/>
</dbReference>
<protein>
    <submittedName>
        <fullName evidence="5">ABC transporter ATP-binding protein</fullName>
    </submittedName>
</protein>
<dbReference type="InterPro" id="IPR017871">
    <property type="entry name" value="ABC_transporter-like_CS"/>
</dbReference>
<reference evidence="5 6" key="1">
    <citation type="submission" date="2018-06" db="EMBL/GenBank/DDBJ databases">
        <title>Actinomadura craniellae sp. nov. isolated from marine sponge Craniella sp.</title>
        <authorList>
            <person name="Li L."/>
            <person name="Xu Q.H."/>
            <person name="Lin H.W."/>
            <person name="Lu Y.H."/>
        </authorList>
    </citation>
    <scope>NUCLEOTIDE SEQUENCE [LARGE SCALE GENOMIC DNA]</scope>
    <source>
        <strain evidence="5 6">LHW63021</strain>
    </source>
</reference>
<feature type="domain" description="ABC transporter" evidence="4">
    <location>
        <begin position="17"/>
        <end position="261"/>
    </location>
</feature>
<dbReference type="PANTHER" id="PTHR42781">
    <property type="entry name" value="SPERMIDINE/PUTRESCINE IMPORT ATP-BINDING PROTEIN POTA"/>
    <property type="match status" value="1"/>
</dbReference>
<dbReference type="AlphaFoldDB" id="A0A365HA67"/>
<dbReference type="Proteomes" id="UP000251891">
    <property type="component" value="Unassembled WGS sequence"/>
</dbReference>
<dbReference type="Gene3D" id="3.40.50.300">
    <property type="entry name" value="P-loop containing nucleotide triphosphate hydrolases"/>
    <property type="match status" value="1"/>
</dbReference>
<name>A0A365HA67_9ACTN</name>
<accession>A0A365HA67</accession>
<dbReference type="FunFam" id="3.40.50.300:FF:000042">
    <property type="entry name" value="Maltose/maltodextrin ABC transporter, ATP-binding protein"/>
    <property type="match status" value="1"/>
</dbReference>
<dbReference type="PROSITE" id="PS00211">
    <property type="entry name" value="ABC_TRANSPORTER_1"/>
    <property type="match status" value="1"/>
</dbReference>
<dbReference type="GO" id="GO:0043190">
    <property type="term" value="C:ATP-binding cassette (ABC) transporter complex"/>
    <property type="evidence" value="ECO:0007669"/>
    <property type="project" value="UniProtKB-ARBA"/>
</dbReference>
<proteinExistence type="predicted"/>
<sequence>MNDEKKQDEATATGPVVRVDGLRRHFRRADGAITPAIDGVTLDVAAGEFLVLLGPSGCGKTTLLRSIAGLEHPDAGRIEIGGQTVLDTAARTDVPPERRGLSMMFQSYALWPHMTVAANVAYPLENRRAGRLGKTEIAGRVTEVLELVGIPELARQYPGEMSGGQQQRVALARALVAGDDLVLFDEPLSNVDAKVRERLRVELLAMQRRLGFAAVYVTHDQAEAMELATRIAVMRLGRVEQLGPPREIYERPATRYVASFVGVANEIPGTVALLDGDRAVLDTACGRVTGAAGAGLAEGDPAVAIWRPEDGRLHPAEPDTANRWSAELRISMFAGPHTEHHLTASGLDWRVWSGEAGDPGATWVSVDPSRTRILAADEPAA</sequence>
<dbReference type="SMART" id="SM00382">
    <property type="entry name" value="AAA"/>
    <property type="match status" value="1"/>
</dbReference>
<evidence type="ECO:0000256" key="2">
    <source>
        <dbReference type="ARBA" id="ARBA00022741"/>
    </source>
</evidence>
<gene>
    <name evidence="5" type="ORF">DPM19_08945</name>
</gene>
<dbReference type="InterPro" id="IPR050093">
    <property type="entry name" value="ABC_SmlMolc_Importer"/>
</dbReference>
<keyword evidence="6" id="KW-1185">Reference proteome</keyword>